<organism evidence="1 2">
    <name type="scientific">Cirrhinus molitorella</name>
    <name type="common">mud carp</name>
    <dbReference type="NCBI Taxonomy" id="172907"/>
    <lineage>
        <taxon>Eukaryota</taxon>
        <taxon>Metazoa</taxon>
        <taxon>Chordata</taxon>
        <taxon>Craniata</taxon>
        <taxon>Vertebrata</taxon>
        <taxon>Euteleostomi</taxon>
        <taxon>Actinopterygii</taxon>
        <taxon>Neopterygii</taxon>
        <taxon>Teleostei</taxon>
        <taxon>Ostariophysi</taxon>
        <taxon>Cypriniformes</taxon>
        <taxon>Cyprinidae</taxon>
        <taxon>Labeoninae</taxon>
        <taxon>Labeonini</taxon>
        <taxon>Cirrhinus</taxon>
    </lineage>
</organism>
<dbReference type="EMBL" id="JAYMGO010000003">
    <property type="protein sequence ID" value="KAL1277235.1"/>
    <property type="molecule type" value="Genomic_DNA"/>
</dbReference>
<comment type="caution">
    <text evidence="1">The sequence shown here is derived from an EMBL/GenBank/DDBJ whole genome shotgun (WGS) entry which is preliminary data.</text>
</comment>
<dbReference type="PANTHER" id="PTHR47501">
    <property type="entry name" value="TRANSPOSASE-RELATED"/>
    <property type="match status" value="1"/>
</dbReference>
<gene>
    <name evidence="1" type="ORF">QQF64_023908</name>
</gene>
<evidence type="ECO:0000313" key="1">
    <source>
        <dbReference type="EMBL" id="KAL1277235.1"/>
    </source>
</evidence>
<proteinExistence type="predicted"/>
<dbReference type="PANTHER" id="PTHR47501:SF5">
    <property type="entry name" value="HAT C-TERMINAL DIMERISATION DOMAIN-CONTAINING PROTEIN"/>
    <property type="match status" value="1"/>
</dbReference>
<sequence length="146" mass="16493">MKPVVKALNILQSETNTHMGWLLPVIFQLQAKLSRLETSSKMCLPLIREVQDGVQKRFGEMMHNPELIAAAILLLNRSGLYKMDLLNSFPHIRNLSLKLNTGLPASAACERLFSSAGLLFTAKRARMNSANFENKLLLKLNRKFIE</sequence>
<accession>A0ABR3NJX2</accession>
<dbReference type="InterPro" id="IPR012337">
    <property type="entry name" value="RNaseH-like_sf"/>
</dbReference>
<name>A0ABR3NJX2_9TELE</name>
<evidence type="ECO:0008006" key="3">
    <source>
        <dbReference type="Google" id="ProtNLM"/>
    </source>
</evidence>
<evidence type="ECO:0000313" key="2">
    <source>
        <dbReference type="Proteomes" id="UP001558613"/>
    </source>
</evidence>
<protein>
    <recommendedName>
        <fullName evidence="3">HAT C-terminal dimerisation domain-containing protein</fullName>
    </recommendedName>
</protein>
<dbReference type="Proteomes" id="UP001558613">
    <property type="component" value="Unassembled WGS sequence"/>
</dbReference>
<keyword evidence="2" id="KW-1185">Reference proteome</keyword>
<dbReference type="SUPFAM" id="SSF53098">
    <property type="entry name" value="Ribonuclease H-like"/>
    <property type="match status" value="1"/>
</dbReference>
<reference evidence="1 2" key="1">
    <citation type="submission" date="2023-09" db="EMBL/GenBank/DDBJ databases">
        <authorList>
            <person name="Wang M."/>
        </authorList>
    </citation>
    <scope>NUCLEOTIDE SEQUENCE [LARGE SCALE GENOMIC DNA]</scope>
    <source>
        <strain evidence="1">GT-2023</strain>
        <tissue evidence="1">Liver</tissue>
    </source>
</reference>